<keyword evidence="3" id="KW-1185">Reference proteome</keyword>
<proteinExistence type="predicted"/>
<gene>
    <name evidence="2" type="ORF">KI387_027861</name>
</gene>
<dbReference type="AlphaFoldDB" id="A0AA38FY40"/>
<reference evidence="2 3" key="1">
    <citation type="journal article" date="2021" name="Nat. Plants">
        <title>The Taxus genome provides insights into paclitaxel biosynthesis.</title>
        <authorList>
            <person name="Xiong X."/>
            <person name="Gou J."/>
            <person name="Liao Q."/>
            <person name="Li Y."/>
            <person name="Zhou Q."/>
            <person name="Bi G."/>
            <person name="Li C."/>
            <person name="Du R."/>
            <person name="Wang X."/>
            <person name="Sun T."/>
            <person name="Guo L."/>
            <person name="Liang H."/>
            <person name="Lu P."/>
            <person name="Wu Y."/>
            <person name="Zhang Z."/>
            <person name="Ro D.K."/>
            <person name="Shang Y."/>
            <person name="Huang S."/>
            <person name="Yan J."/>
        </authorList>
    </citation>
    <scope>NUCLEOTIDE SEQUENCE [LARGE SCALE GENOMIC DNA]</scope>
    <source>
        <strain evidence="2">Ta-2019</strain>
    </source>
</reference>
<dbReference type="EMBL" id="JAHRHJ020000006">
    <property type="protein sequence ID" value="KAH9312826.1"/>
    <property type="molecule type" value="Genomic_DNA"/>
</dbReference>
<evidence type="ECO:0000313" key="3">
    <source>
        <dbReference type="Proteomes" id="UP000824469"/>
    </source>
</evidence>
<dbReference type="Pfam" id="PF25033">
    <property type="entry name" value="VPS13_M"/>
    <property type="match status" value="1"/>
</dbReference>
<accession>A0AA38FY40</accession>
<dbReference type="Proteomes" id="UP000824469">
    <property type="component" value="Unassembled WGS sequence"/>
</dbReference>
<organism evidence="2 3">
    <name type="scientific">Taxus chinensis</name>
    <name type="common">Chinese yew</name>
    <name type="synonym">Taxus wallichiana var. chinensis</name>
    <dbReference type="NCBI Taxonomy" id="29808"/>
    <lineage>
        <taxon>Eukaryota</taxon>
        <taxon>Viridiplantae</taxon>
        <taxon>Streptophyta</taxon>
        <taxon>Embryophyta</taxon>
        <taxon>Tracheophyta</taxon>
        <taxon>Spermatophyta</taxon>
        <taxon>Pinopsida</taxon>
        <taxon>Pinidae</taxon>
        <taxon>Conifers II</taxon>
        <taxon>Cupressales</taxon>
        <taxon>Taxaceae</taxon>
        <taxon>Taxus</taxon>
    </lineage>
</organism>
<name>A0AA38FY40_TAXCH</name>
<dbReference type="OMA" id="IATHEDQ"/>
<protein>
    <recommendedName>
        <fullName evidence="1">VPS13-like middle region domain-containing protein</fullName>
    </recommendedName>
</protein>
<evidence type="ECO:0000259" key="1">
    <source>
        <dbReference type="Pfam" id="PF25033"/>
    </source>
</evidence>
<feature type="domain" description="VPS13-like middle region" evidence="1">
    <location>
        <begin position="45"/>
        <end position="286"/>
    </location>
</feature>
<comment type="caution">
    <text evidence="2">The sequence shown here is derived from an EMBL/GenBank/DDBJ whole genome shotgun (WGS) entry which is preliminary data.</text>
</comment>
<dbReference type="InterPro" id="IPR056747">
    <property type="entry name" value="VPS13-like_M"/>
</dbReference>
<sequence length="374" mass="42089">MLGNLKICDMSLGPDHCWGWLCDIRDPGSDSLVKWKFQSFNRDEDDFQGYDYSLSGRLSAVRIVFLYRFIQEVTAYFIGLATPQAQQAIQVVDKVRGVEWLIQQSEMEGSPAVKLDVSLDTPIIIMPHNSMSKDFMQLDLGHLQVSNKFEWHGCRETDPSAVHLDVIQAEISGINMVVGIDGQLGKSMIQEASGLRIKVCRSLRDVFRKVPEVAVDVQVDLLHGVMSDKEYMVIMDCASSNISEEANLPPNVREVPERTSRIQQVGKPIAQVKLNQSIATHEDQERSENGLSRTLVLATIKIQNASMELYNGIDRESPLARMDLQGLWVAYRTTSISEIDLYVTLPKLTVMDLRPSTKPEMRLMLGSMADAERK</sequence>
<dbReference type="PANTHER" id="PTHR45523:SF2">
    <property type="entry name" value="OS02G0470600 PROTEIN"/>
    <property type="match status" value="1"/>
</dbReference>
<dbReference type="PANTHER" id="PTHR45523">
    <property type="entry name" value="TETRATRICOPEPTIDE REPEAT (TPR)-CONTAINING PROTEIN-RELATED"/>
    <property type="match status" value="1"/>
</dbReference>
<evidence type="ECO:0000313" key="2">
    <source>
        <dbReference type="EMBL" id="KAH9312826.1"/>
    </source>
</evidence>